<accession>A0A1Y2FWU0</accession>
<sequence>MSSAAMSSPQQATSPDLHPIATTSTAPLVSGQPTAKESMSSSSHLQQQQQQDGAVEQGSKGGRAWSSGLRDFGNDGFPWKNLFCPCAGYILNKGKYEELPASNYKPYSGEDAQIPSWRDCMEMTLHVTTGCLVGFEALQRRTVRERLGIAGSPLQDLALSCCCMSCSQAQQRRELDHELGTTRNQSWDEKQREHV</sequence>
<dbReference type="Pfam" id="PF04749">
    <property type="entry name" value="PLAC8"/>
    <property type="match status" value="1"/>
</dbReference>
<proteinExistence type="predicted"/>
<evidence type="ECO:0000313" key="2">
    <source>
        <dbReference type="EMBL" id="ORY88502.1"/>
    </source>
</evidence>
<dbReference type="EMBL" id="MCGR01000010">
    <property type="protein sequence ID" value="ORY88502.1"/>
    <property type="molecule type" value="Genomic_DNA"/>
</dbReference>
<dbReference type="Proteomes" id="UP000193467">
    <property type="component" value="Unassembled WGS sequence"/>
</dbReference>
<protein>
    <recommendedName>
        <fullName evidence="4">PLAC8 family-domain-containing protein</fullName>
    </recommendedName>
</protein>
<evidence type="ECO:0008006" key="4">
    <source>
        <dbReference type="Google" id="ProtNLM"/>
    </source>
</evidence>
<dbReference type="STRING" id="106004.A0A1Y2FWU0"/>
<feature type="region of interest" description="Disordered" evidence="1">
    <location>
        <begin position="1"/>
        <end position="67"/>
    </location>
</feature>
<name>A0A1Y2FWU0_9BASI</name>
<organism evidence="2 3">
    <name type="scientific">Leucosporidium creatinivorum</name>
    <dbReference type="NCBI Taxonomy" id="106004"/>
    <lineage>
        <taxon>Eukaryota</taxon>
        <taxon>Fungi</taxon>
        <taxon>Dikarya</taxon>
        <taxon>Basidiomycota</taxon>
        <taxon>Pucciniomycotina</taxon>
        <taxon>Microbotryomycetes</taxon>
        <taxon>Leucosporidiales</taxon>
        <taxon>Leucosporidium</taxon>
    </lineage>
</organism>
<dbReference type="InterPro" id="IPR006461">
    <property type="entry name" value="PLAC_motif_containing"/>
</dbReference>
<dbReference type="AlphaFoldDB" id="A0A1Y2FWU0"/>
<keyword evidence="3" id="KW-1185">Reference proteome</keyword>
<evidence type="ECO:0000313" key="3">
    <source>
        <dbReference type="Proteomes" id="UP000193467"/>
    </source>
</evidence>
<evidence type="ECO:0000256" key="1">
    <source>
        <dbReference type="SAM" id="MobiDB-lite"/>
    </source>
</evidence>
<comment type="caution">
    <text evidence="2">The sequence shown here is derived from an EMBL/GenBank/DDBJ whole genome shotgun (WGS) entry which is preliminary data.</text>
</comment>
<feature type="compositionally biased region" description="Low complexity" evidence="1">
    <location>
        <begin position="38"/>
        <end position="51"/>
    </location>
</feature>
<feature type="compositionally biased region" description="Polar residues" evidence="1">
    <location>
        <begin position="21"/>
        <end position="37"/>
    </location>
</feature>
<reference evidence="2 3" key="1">
    <citation type="submission" date="2016-07" db="EMBL/GenBank/DDBJ databases">
        <title>Pervasive Adenine N6-methylation of Active Genes in Fungi.</title>
        <authorList>
            <consortium name="DOE Joint Genome Institute"/>
            <person name="Mondo S.J."/>
            <person name="Dannebaum R.O."/>
            <person name="Kuo R.C."/>
            <person name="Labutti K."/>
            <person name="Haridas S."/>
            <person name="Kuo A."/>
            <person name="Salamov A."/>
            <person name="Ahrendt S.R."/>
            <person name="Lipzen A."/>
            <person name="Sullivan W."/>
            <person name="Andreopoulos W.B."/>
            <person name="Clum A."/>
            <person name="Lindquist E."/>
            <person name="Daum C."/>
            <person name="Ramamoorthy G.K."/>
            <person name="Gryganskyi A."/>
            <person name="Culley D."/>
            <person name="Magnuson J.K."/>
            <person name="James T.Y."/>
            <person name="O'Malley M.A."/>
            <person name="Stajich J.E."/>
            <person name="Spatafora J.W."/>
            <person name="Visel A."/>
            <person name="Grigoriev I.V."/>
        </authorList>
    </citation>
    <scope>NUCLEOTIDE SEQUENCE [LARGE SCALE GENOMIC DNA]</scope>
    <source>
        <strain evidence="2 3">62-1032</strain>
    </source>
</reference>
<dbReference type="NCBIfam" id="TIGR01571">
    <property type="entry name" value="A_thal_Cys_rich"/>
    <property type="match status" value="1"/>
</dbReference>
<gene>
    <name evidence="2" type="ORF">BCR35DRAFT_301657</name>
</gene>
<dbReference type="InParanoid" id="A0A1Y2FWU0"/>
<feature type="compositionally biased region" description="Low complexity" evidence="1">
    <location>
        <begin position="1"/>
        <end position="15"/>
    </location>
</feature>